<name>A0ACC1TD63_9APHY</name>
<gene>
    <name evidence="1" type="ORF">NM688_g737</name>
</gene>
<dbReference type="Proteomes" id="UP001148662">
    <property type="component" value="Unassembled WGS sequence"/>
</dbReference>
<organism evidence="1 2">
    <name type="scientific">Phlebia brevispora</name>
    <dbReference type="NCBI Taxonomy" id="194682"/>
    <lineage>
        <taxon>Eukaryota</taxon>
        <taxon>Fungi</taxon>
        <taxon>Dikarya</taxon>
        <taxon>Basidiomycota</taxon>
        <taxon>Agaricomycotina</taxon>
        <taxon>Agaricomycetes</taxon>
        <taxon>Polyporales</taxon>
        <taxon>Meruliaceae</taxon>
        <taxon>Phlebia</taxon>
    </lineage>
</organism>
<sequence>MSAVLQLTSQDGSAGLSSVLGSSSLGETSSFVGTQQAKEESILPTRYLPTLPTQVTADAEEPPSSDDEYESPQTTEDTFGQITLEPGGSRFFGKSSSVVFMRKAMEICQEYANEGSSSGQVRTAQHNRRPEIWQTHPWLKTLTPKNHFSFPPEDLMPSLINWYFAAYNAYSPLLHRPTFDDNIRNGLHLRNDSFASVVLLVCALGSRLSNDPRILLDGYDDIHSAGWKWFNQAKSAFQIITFGTPSLFDIQTVCLSMFFLTGSSEPASAWPLIGVGLRLAVALGAHRRKTYASPLTLESELLKRAFWILNLMDRAVGSSFGLPCGIQDEDYDVDLPSECDDEYWVKTGSSTTPHQPDDVPSKISFFNCSIRLSEIHAYALRTIYSINKSKVNLGRAKPGWEEQAVTELDSALNHFMDSIPEHLRWGAAQTDLLLLNQSALIYSQYCSVQISVHRSFIPSPGKPARFKFPSLAICTNAARSCIRVSDVLQERVRKELHPTERCYHVDFTTLFMSSIILLLNIWANKRSESTAGYAEDMSNVRAAMHMIKDSERRCFSAGRFWDVLNEMITIGEPFDQQNVDPTGSRNESAEGNPFMSHLTTVDFASPDVFASFIFPPNDHPTQFPLYPTEASSGPPLGSSYPNPLGMPGSTTQSFAPIYDPSSPPASNTRYTHTESISAPEVVDHRFVIPRENHIPSSVNSPYGQDEMDTLIYLRRSIGQREPEPGLIWKRSQHFLIAFIISLAPALYPPLKIVSMSSQDEATDVNRNEKPLKKKRGRACDACRQKKVRCDGVPGRRCANCTTGGFECTYVGAAKKRYPDVAYMEQLETEVENMRKLLNKLHPGADFSSELNGVVSDNSLWRVEPMTTSALPWTHQSPTPSFPPSPIPPLSEYTRPGQADPDMDSSDDEVAAQHVFRRRSELWRMRTGSRPRFLGKSSRFMFLQKALDYRHQYAGTNGFGDEPWRPRPRAEYWKTQEWLAPSLFPESPYPSENFPPSDLMWDCIGHYFDQYNICVPLLHRPTFEEHVKSGLHLIDDAFGSTVLLVCAIGSRFSEDIRVLSEDELAPEGEEQRSWQSAGWKWFAQVQTSRKALALSPPRLFDLQVYALAATYLYGSSISQPAWPSVGIGLRFAQDLGAHRKKTYQQTPNVEEEQLKRAFWVLLTIDRSLSSGLGRPCCLQDEDFDVDLPIECDDEYWVNPNPALAFKQPPGKPSVVAFFNSIIRLKQIHAHALRTLSAILYSAYYALQINVHRPYIPSPRKPSKLSFPSLAICTNAARSAIHVLDVHYSRSRGKIIYQGQAILFTAGVVLLLNIWGGKLSGASPNPVKEMAEVHKAMKMLKAQEPRWFSAGRYWDVLYDLASVGDLPLPQPAVVSHKRPRQDSLSQTTNSTPQSVDSPPVAEDGVRPVAGSKRVQAYQQSHAAATSSQSSNSVTNDNFFLPVHTADLGRLPLHSVLAPAPDFGGTGWYPSPSSSIPLQAQVPAVTAADNSALDSVFTQAFNPVPHGGVLTTDVLQHPASATQTQFPPMLPDVPQTGIPDGSIEDMMASITMDPHSSQLPDFPENDTLDMWSNAPTNFEWGDWGSFISTFGFGEPPADT</sequence>
<protein>
    <submittedName>
        <fullName evidence="1">Uncharacterized protein</fullName>
    </submittedName>
</protein>
<evidence type="ECO:0000313" key="1">
    <source>
        <dbReference type="EMBL" id="KAJ3558757.1"/>
    </source>
</evidence>
<comment type="caution">
    <text evidence="1">The sequence shown here is derived from an EMBL/GenBank/DDBJ whole genome shotgun (WGS) entry which is preliminary data.</text>
</comment>
<proteinExistence type="predicted"/>
<evidence type="ECO:0000313" key="2">
    <source>
        <dbReference type="Proteomes" id="UP001148662"/>
    </source>
</evidence>
<dbReference type="EMBL" id="JANHOG010000067">
    <property type="protein sequence ID" value="KAJ3558757.1"/>
    <property type="molecule type" value="Genomic_DNA"/>
</dbReference>
<keyword evidence="2" id="KW-1185">Reference proteome</keyword>
<reference evidence="1" key="1">
    <citation type="submission" date="2022-07" db="EMBL/GenBank/DDBJ databases">
        <title>Genome Sequence of Phlebia brevispora.</title>
        <authorList>
            <person name="Buettner E."/>
        </authorList>
    </citation>
    <scope>NUCLEOTIDE SEQUENCE</scope>
    <source>
        <strain evidence="1">MPL23</strain>
    </source>
</reference>
<accession>A0ACC1TD63</accession>